<feature type="compositionally biased region" description="Basic and acidic residues" evidence="1">
    <location>
        <begin position="398"/>
        <end position="415"/>
    </location>
</feature>
<proteinExistence type="predicted"/>
<sequence>MMDPLQNKIYSDILIGEFGCNAYKLAGEAVEYRHPKGMPFPSFPQFRYWISKLISAKQLRIALKGAHRARAQSGSEGSFADNLINVSQRIEFDGYNISEKLSGLTEGSAVDSFCVVRAVCALSGMVLGIGFSEGKENMAAYRMAIYCMACDKVKFCEQYGIEISAEEWPSAGLSGSMVLDRGPAAGYEVDPEIHWLKSVDLTPIYSGQSKATVESSHPRDKKTLGQPTYFHSKLDFVQMAKREIVRVLKDNHTSDAGLRMDEEMILAGIKPTPHDIYCYWSMRGRDSSIGVPFETAVRQFLDVRPAAIRKDGVYFYGRKYRSRELEETGIFDLVARQGVINTSVYVLVMCVRHIWIEVKGVLYQLDFMRPSRSPQSSVDISLRDLQDIDQVRRGAAADLRDERPAHEQHFEDRFKQNTGEEWDAGERKFGRPSKGGAAQRDTDDFNRFRGAKK</sequence>
<gene>
    <name evidence="2" type="ORF">LU674_031460</name>
</gene>
<dbReference type="EMBL" id="JAJSRF020000001">
    <property type="protein sequence ID" value="MDM3956788.1"/>
    <property type="molecule type" value="Genomic_DNA"/>
</dbReference>
<dbReference type="AlphaFoldDB" id="A0AAW7I183"/>
<evidence type="ECO:0000313" key="2">
    <source>
        <dbReference type="EMBL" id="MDM3956788.1"/>
    </source>
</evidence>
<accession>A0AAW7I183</accession>
<protein>
    <submittedName>
        <fullName evidence="2">Transposase</fullName>
    </submittedName>
</protein>
<organism evidence="2 3">
    <name type="scientific">Pseudomonas alloputida</name>
    <dbReference type="NCBI Taxonomy" id="1940621"/>
    <lineage>
        <taxon>Bacteria</taxon>
        <taxon>Pseudomonadati</taxon>
        <taxon>Pseudomonadota</taxon>
        <taxon>Gammaproteobacteria</taxon>
        <taxon>Pseudomonadales</taxon>
        <taxon>Pseudomonadaceae</taxon>
        <taxon>Pseudomonas</taxon>
    </lineage>
</organism>
<dbReference type="Proteomes" id="UP001165439">
    <property type="component" value="Unassembled WGS sequence"/>
</dbReference>
<reference evidence="2" key="1">
    <citation type="submission" date="2023-06" db="EMBL/GenBank/DDBJ databases">
        <title>MBL-encoding genomic islands in Pseudomonas spp. in Poland.</title>
        <authorList>
            <person name="Urbanowicz P."/>
            <person name="Izdebski R."/>
            <person name="Biedrzycka M."/>
            <person name="Gniadkowski M."/>
        </authorList>
    </citation>
    <scope>NUCLEOTIDE SEQUENCE</scope>
    <source>
        <strain evidence="2">NMI5768_13</strain>
    </source>
</reference>
<dbReference type="RefSeq" id="WP_289176120.1">
    <property type="nucleotide sequence ID" value="NZ_CP128540.1"/>
</dbReference>
<comment type="caution">
    <text evidence="2">The sequence shown here is derived from an EMBL/GenBank/DDBJ whole genome shotgun (WGS) entry which is preliminary data.</text>
</comment>
<dbReference type="GeneID" id="83683214"/>
<name>A0AAW7I183_9PSED</name>
<evidence type="ECO:0000313" key="3">
    <source>
        <dbReference type="Proteomes" id="UP001165439"/>
    </source>
</evidence>
<evidence type="ECO:0000256" key="1">
    <source>
        <dbReference type="SAM" id="MobiDB-lite"/>
    </source>
</evidence>
<feature type="region of interest" description="Disordered" evidence="1">
    <location>
        <begin position="398"/>
        <end position="453"/>
    </location>
</feature>